<protein>
    <submittedName>
        <fullName evidence="1">Uncharacterized protein</fullName>
    </submittedName>
</protein>
<accession>A0A1H1JJM0</accession>
<keyword evidence="2" id="KW-1185">Reference proteome</keyword>
<dbReference type="EMBL" id="FNKP01000003">
    <property type="protein sequence ID" value="SDR49627.1"/>
    <property type="molecule type" value="Genomic_DNA"/>
</dbReference>
<sequence>MELSTLRDWIYDVLRVRAERHWRIQRVDPRK</sequence>
<reference evidence="2" key="1">
    <citation type="submission" date="2016-10" db="EMBL/GenBank/DDBJ databases">
        <authorList>
            <person name="Varghese N."/>
        </authorList>
    </citation>
    <scope>NUCLEOTIDE SEQUENCE [LARGE SCALE GENOMIC DNA]</scope>
    <source>
        <strain evidence="2">GAS106B</strain>
    </source>
</reference>
<evidence type="ECO:0000313" key="2">
    <source>
        <dbReference type="Proteomes" id="UP000183487"/>
    </source>
</evidence>
<dbReference type="AlphaFoldDB" id="A0A1H1JJM0"/>
<evidence type="ECO:0000313" key="1">
    <source>
        <dbReference type="EMBL" id="SDR49627.1"/>
    </source>
</evidence>
<proteinExistence type="predicted"/>
<name>A0A1H1JJM0_9BURK</name>
<gene>
    <name evidence="1" type="ORF">SAMN05443245_6462</name>
</gene>
<organism evidence="1 2">
    <name type="scientific">Paraburkholderia fungorum</name>
    <dbReference type="NCBI Taxonomy" id="134537"/>
    <lineage>
        <taxon>Bacteria</taxon>
        <taxon>Pseudomonadati</taxon>
        <taxon>Pseudomonadota</taxon>
        <taxon>Betaproteobacteria</taxon>
        <taxon>Burkholderiales</taxon>
        <taxon>Burkholderiaceae</taxon>
        <taxon>Paraburkholderia</taxon>
    </lineage>
</organism>
<dbReference type="Proteomes" id="UP000183487">
    <property type="component" value="Unassembled WGS sequence"/>
</dbReference>